<protein>
    <recommendedName>
        <fullName evidence="3">TIGR03067 domain-containing protein</fullName>
    </recommendedName>
</protein>
<dbReference type="AlphaFoldDB" id="A0A3N4NS40"/>
<evidence type="ECO:0000313" key="2">
    <source>
        <dbReference type="Proteomes" id="UP000270856"/>
    </source>
</evidence>
<keyword evidence="2" id="KW-1185">Reference proteome</keyword>
<evidence type="ECO:0000313" key="1">
    <source>
        <dbReference type="EMBL" id="RPD99141.1"/>
    </source>
</evidence>
<gene>
    <name evidence="1" type="ORF">EGM88_03890</name>
</gene>
<comment type="caution">
    <text evidence="1">The sequence shown here is derived from an EMBL/GenBank/DDBJ whole genome shotgun (WGS) entry which is preliminary data.</text>
</comment>
<dbReference type="EMBL" id="RPFJ01000004">
    <property type="protein sequence ID" value="RPD99141.1"/>
    <property type="molecule type" value="Genomic_DNA"/>
</dbReference>
<dbReference type="Proteomes" id="UP000270856">
    <property type="component" value="Unassembled WGS sequence"/>
</dbReference>
<reference evidence="1 2" key="1">
    <citation type="submission" date="2018-11" db="EMBL/GenBank/DDBJ databases">
        <title>Aureibaculum marinum gen. nov., sp. nov., a member of the family Flavobacteriaceae isolated from the Bohai Sea.</title>
        <authorList>
            <person name="Ji X."/>
        </authorList>
    </citation>
    <scope>NUCLEOTIDE SEQUENCE [LARGE SCALE GENOMIC DNA]</scope>
    <source>
        <strain evidence="1 2">BH-SD17</strain>
    </source>
</reference>
<organism evidence="1 2">
    <name type="scientific">Aureibaculum marinum</name>
    <dbReference type="NCBI Taxonomy" id="2487930"/>
    <lineage>
        <taxon>Bacteria</taxon>
        <taxon>Pseudomonadati</taxon>
        <taxon>Bacteroidota</taxon>
        <taxon>Flavobacteriia</taxon>
        <taxon>Flavobacteriales</taxon>
        <taxon>Flavobacteriaceae</taxon>
        <taxon>Aureibaculum</taxon>
    </lineage>
</organism>
<proteinExistence type="predicted"/>
<name>A0A3N4NS40_9FLAO</name>
<dbReference type="RefSeq" id="WP_123896667.1">
    <property type="nucleotide sequence ID" value="NZ_RPFJ01000004.1"/>
</dbReference>
<accession>A0A3N4NS40</accession>
<sequence>MKKYIFLLFIIPMLSFNSDFINIDIVGRWKVEDNGALGFMTFDSEGYASMEFEGKKMGGKNFLYEGKKAKMTYSLNTEKNPVKIDVIVTSENNEILRTMYGIIVFKDENNMKLAASFDSPERPTEFNDDNTINLTRILKD</sequence>
<evidence type="ECO:0008006" key="3">
    <source>
        <dbReference type="Google" id="ProtNLM"/>
    </source>
</evidence>
<dbReference type="OrthoDB" id="1361104at2"/>